<proteinExistence type="predicted"/>
<evidence type="ECO:0000256" key="2">
    <source>
        <dbReference type="ARBA" id="ARBA00023242"/>
    </source>
</evidence>
<feature type="domain" description="FAM192A/Fyv6 N-terminal" evidence="4">
    <location>
        <begin position="11"/>
        <end position="71"/>
    </location>
</feature>
<feature type="coiled-coil region" evidence="3">
    <location>
        <begin position="10"/>
        <end position="70"/>
    </location>
</feature>
<name>A0A316ZBD3_9BASI</name>
<sequence>MRMLICGCRLQRLQANKDAKQEAFDEKMKLSNQFRGIDQEESVFLADVQAQKQREERAKRNEELEELNRFRK</sequence>
<dbReference type="Proteomes" id="UP000245946">
    <property type="component" value="Unassembled WGS sequence"/>
</dbReference>
<dbReference type="RefSeq" id="XP_025598617.1">
    <property type="nucleotide sequence ID" value="XM_025742397.1"/>
</dbReference>
<evidence type="ECO:0000259" key="4">
    <source>
        <dbReference type="Pfam" id="PF10187"/>
    </source>
</evidence>
<comment type="subcellular location">
    <subcellularLocation>
        <location evidence="1">Nucleus</location>
    </subcellularLocation>
</comment>
<organism evidence="5 6">
    <name type="scientific">Tilletiopsis washingtonensis</name>
    <dbReference type="NCBI Taxonomy" id="58919"/>
    <lineage>
        <taxon>Eukaryota</taxon>
        <taxon>Fungi</taxon>
        <taxon>Dikarya</taxon>
        <taxon>Basidiomycota</taxon>
        <taxon>Ustilaginomycotina</taxon>
        <taxon>Exobasidiomycetes</taxon>
        <taxon>Entylomatales</taxon>
        <taxon>Entylomatales incertae sedis</taxon>
        <taxon>Tilletiopsis</taxon>
    </lineage>
</organism>
<dbReference type="InterPro" id="IPR039845">
    <property type="entry name" value="FAM192A"/>
</dbReference>
<accession>A0A316ZBD3</accession>
<evidence type="ECO:0000256" key="1">
    <source>
        <dbReference type="ARBA" id="ARBA00004123"/>
    </source>
</evidence>
<gene>
    <name evidence="5" type="ORF">FA09DRAFT_329934</name>
</gene>
<dbReference type="PANTHER" id="PTHR13495:SF0">
    <property type="entry name" value="PSME3-INTERACTING PROTEIN"/>
    <property type="match status" value="1"/>
</dbReference>
<dbReference type="GeneID" id="37269941"/>
<dbReference type="GO" id="GO:0005634">
    <property type="term" value="C:nucleus"/>
    <property type="evidence" value="ECO:0007669"/>
    <property type="project" value="UniProtKB-SubCell"/>
</dbReference>
<reference evidence="5 6" key="1">
    <citation type="journal article" date="2018" name="Mol. Biol. Evol.">
        <title>Broad Genomic Sampling Reveals a Smut Pathogenic Ancestry of the Fungal Clade Ustilaginomycotina.</title>
        <authorList>
            <person name="Kijpornyongpan T."/>
            <person name="Mondo S.J."/>
            <person name="Barry K."/>
            <person name="Sandor L."/>
            <person name="Lee J."/>
            <person name="Lipzen A."/>
            <person name="Pangilinan J."/>
            <person name="LaButti K."/>
            <person name="Hainaut M."/>
            <person name="Henrissat B."/>
            <person name="Grigoriev I.V."/>
            <person name="Spatafora J.W."/>
            <person name="Aime M.C."/>
        </authorList>
    </citation>
    <scope>NUCLEOTIDE SEQUENCE [LARGE SCALE GENOMIC DNA]</scope>
    <source>
        <strain evidence="5 6">MCA 4186</strain>
    </source>
</reference>
<dbReference type="AlphaFoldDB" id="A0A316ZBD3"/>
<protein>
    <recommendedName>
        <fullName evidence="4">FAM192A/Fyv6 N-terminal domain-containing protein</fullName>
    </recommendedName>
</protein>
<dbReference type="STRING" id="58919.A0A316ZBD3"/>
<dbReference type="PANTHER" id="PTHR13495">
    <property type="entry name" value="NEFA-INTERACTING NUCLEAR PROTEIN NIP30"/>
    <property type="match status" value="1"/>
</dbReference>
<keyword evidence="2" id="KW-0539">Nucleus</keyword>
<evidence type="ECO:0000313" key="6">
    <source>
        <dbReference type="Proteomes" id="UP000245946"/>
    </source>
</evidence>
<keyword evidence="3" id="KW-0175">Coiled coil</keyword>
<dbReference type="OrthoDB" id="75720at2759"/>
<keyword evidence="6" id="KW-1185">Reference proteome</keyword>
<evidence type="ECO:0000256" key="3">
    <source>
        <dbReference type="SAM" id="Coils"/>
    </source>
</evidence>
<dbReference type="Pfam" id="PF10187">
    <property type="entry name" value="FAM192A_Fyv6_N"/>
    <property type="match status" value="1"/>
</dbReference>
<dbReference type="EMBL" id="KZ819292">
    <property type="protein sequence ID" value="PWN98338.1"/>
    <property type="molecule type" value="Genomic_DNA"/>
</dbReference>
<evidence type="ECO:0000313" key="5">
    <source>
        <dbReference type="EMBL" id="PWN98338.1"/>
    </source>
</evidence>
<dbReference type="InterPro" id="IPR019331">
    <property type="entry name" value="FAM192A/Fyv6_N"/>
</dbReference>